<keyword evidence="1" id="KW-0560">Oxidoreductase</keyword>
<dbReference type="Pfam" id="PF14027">
    <property type="entry name" value="Questin_oxidase"/>
    <property type="match status" value="1"/>
</dbReference>
<organism evidence="2 3">
    <name type="scientific">Aspergillus brasiliensis</name>
    <dbReference type="NCBI Taxonomy" id="319629"/>
    <lineage>
        <taxon>Eukaryota</taxon>
        <taxon>Fungi</taxon>
        <taxon>Dikarya</taxon>
        <taxon>Ascomycota</taxon>
        <taxon>Pezizomycotina</taxon>
        <taxon>Eurotiomycetes</taxon>
        <taxon>Eurotiomycetidae</taxon>
        <taxon>Eurotiales</taxon>
        <taxon>Aspergillaceae</taxon>
        <taxon>Aspergillus</taxon>
        <taxon>Aspergillus subgen. Circumdati</taxon>
    </lineage>
</organism>
<dbReference type="GO" id="GO:0016491">
    <property type="term" value="F:oxidoreductase activity"/>
    <property type="evidence" value="ECO:0007669"/>
    <property type="project" value="UniProtKB-KW"/>
</dbReference>
<evidence type="ECO:0000313" key="3">
    <source>
        <dbReference type="Proteomes" id="UP001143548"/>
    </source>
</evidence>
<protein>
    <recommendedName>
        <fullName evidence="4">Apoptosis regulator Bcl-2 family BH4 domain-containing protein</fullName>
    </recommendedName>
</protein>
<proteinExistence type="predicted"/>
<name>A0A9W5YZX2_9EURO</name>
<dbReference type="AlphaFoldDB" id="A0A9W5YZX2"/>
<dbReference type="InterPro" id="IPR025337">
    <property type="entry name" value="Questin_oxidase-like"/>
</dbReference>
<evidence type="ECO:0008006" key="4">
    <source>
        <dbReference type="Google" id="ProtNLM"/>
    </source>
</evidence>
<evidence type="ECO:0000313" key="2">
    <source>
        <dbReference type="EMBL" id="GKZ26819.1"/>
    </source>
</evidence>
<comment type="caution">
    <text evidence="2">The sequence shown here is derived from an EMBL/GenBank/DDBJ whole genome shotgun (WGS) entry which is preliminary data.</text>
</comment>
<dbReference type="PANTHER" id="PTHR35870">
    <property type="entry name" value="PROTEIN, PUTATIVE (AFU_ORTHOLOGUE AFUA_5G03330)-RELATED"/>
    <property type="match status" value="1"/>
</dbReference>
<reference evidence="2" key="1">
    <citation type="submission" date="2022-07" db="EMBL/GenBank/DDBJ databases">
        <title>Taxonomy of Aspergillus series Nigri: significant species reduction supported by multi-species coalescent approaches.</title>
        <authorList>
            <person name="Bian C."/>
            <person name="Kusuya Y."/>
            <person name="Sklenar F."/>
            <person name="D'hooge E."/>
            <person name="Yaguchi T."/>
            <person name="Takahashi H."/>
            <person name="Hubka V."/>
        </authorList>
    </citation>
    <scope>NUCLEOTIDE SEQUENCE</scope>
    <source>
        <strain evidence="2">CBS 733.88</strain>
    </source>
</reference>
<evidence type="ECO:0000256" key="1">
    <source>
        <dbReference type="ARBA" id="ARBA00023002"/>
    </source>
</evidence>
<dbReference type="Proteomes" id="UP001143548">
    <property type="component" value="Unassembled WGS sequence"/>
</dbReference>
<accession>A0A9W5YZX2</accession>
<sequence length="403" mass="45923">MVGKLAMLSRRAAVLPSLVRTRSMSFAKMHTPCAQQETTVPPPQIHAIDTSVERPERALLSFVWGETKILCSAYLLGANPDVFGRLYEAESRGLEPWTDSPSDITRQNWRQHLGKKEYERAFLKFFQNEVDREGGDWKKVAADYLFSGEQPLINSVLAGAGHALIHLGYAYQFSSKEIGTEALTLAAIDYSDIHKYLENEAYWQIQPPYGSLSLFEILERVRTDERLNGLRRPGYSNLETIFGKLETPLLEHWNAWKLDDPVEQFRESQWVAAAIAMSTGKHDFFLIHILTTSHAIRVLFPLIPDEFRTPILRQWWLITVALYIAQLRPEIKPWQISAHPLAGRGWDWAISAAIRGQHSTDAHYVKAIHSLNEACNLWGDPDSYFLKAAVKFADEFHGWSGFS</sequence>
<dbReference type="EMBL" id="BROQ01000165">
    <property type="protein sequence ID" value="GKZ26819.1"/>
    <property type="molecule type" value="Genomic_DNA"/>
</dbReference>
<dbReference type="PANTHER" id="PTHR35870:SF6">
    <property type="entry name" value="MGS207 PROTEIN"/>
    <property type="match status" value="1"/>
</dbReference>
<gene>
    <name evidence="2" type="ORF">AbraCBS73388_003206</name>
</gene>